<evidence type="ECO:0000313" key="3">
    <source>
        <dbReference type="Proteomes" id="UP001222800"/>
    </source>
</evidence>
<feature type="transmembrane region" description="Helical" evidence="1">
    <location>
        <begin position="63"/>
        <end position="83"/>
    </location>
</feature>
<evidence type="ECO:0000313" key="2">
    <source>
        <dbReference type="EMBL" id="WFD11887.1"/>
    </source>
</evidence>
<protein>
    <submittedName>
        <fullName evidence="2">Uncharacterized protein</fullName>
    </submittedName>
</protein>
<keyword evidence="1" id="KW-1133">Transmembrane helix</keyword>
<dbReference type="EMBL" id="CP120733">
    <property type="protein sequence ID" value="WFD11887.1"/>
    <property type="molecule type" value="Genomic_DNA"/>
</dbReference>
<proteinExistence type="predicted"/>
<gene>
    <name evidence="2" type="ORF">P4S50_07370</name>
</gene>
<reference evidence="2 3" key="1">
    <citation type="submission" date="2023-03" db="EMBL/GenBank/DDBJ databases">
        <title>Complete genome sequence of Tepidibacter sp. SWIR-1, isolated from a deep-sea hydrothermal vent.</title>
        <authorList>
            <person name="Li X."/>
        </authorList>
    </citation>
    <scope>NUCLEOTIDE SEQUENCE [LARGE SCALE GENOMIC DNA]</scope>
    <source>
        <strain evidence="2 3">SWIR-1</strain>
    </source>
</reference>
<accession>A0ABY8EG05</accession>
<sequence length="227" mass="26995">MNRNKKKHEDYLFWQNKIMKDYPLWLGSFDGNSITSKSVIVYTGILDYEKDIMKCGWASYPDIYTLLGFIMHVFLPASFYTWFSRDSKGFFTPVSTFNVVADNVKKTSKNPNNNLITRMERAHDFLNSLWKYDEQITFEKLQKFTEDFNLMWDEGPCKKLFIRVFDNPDTIFDFIKNSINCEFEEVIEEEIEMSLNDLEFMCSNVLKEPLLNKLFINILNTKMPIMF</sequence>
<keyword evidence="1" id="KW-0472">Membrane</keyword>
<keyword evidence="3" id="KW-1185">Reference proteome</keyword>
<dbReference type="RefSeq" id="WP_277734100.1">
    <property type="nucleotide sequence ID" value="NZ_CP120733.1"/>
</dbReference>
<keyword evidence="1" id="KW-0812">Transmembrane</keyword>
<dbReference type="Proteomes" id="UP001222800">
    <property type="component" value="Chromosome"/>
</dbReference>
<organism evidence="2 3">
    <name type="scientific">Tepidibacter hydrothermalis</name>
    <dbReference type="NCBI Taxonomy" id="3036126"/>
    <lineage>
        <taxon>Bacteria</taxon>
        <taxon>Bacillati</taxon>
        <taxon>Bacillota</taxon>
        <taxon>Clostridia</taxon>
        <taxon>Peptostreptococcales</taxon>
        <taxon>Peptostreptococcaceae</taxon>
        <taxon>Tepidibacter</taxon>
    </lineage>
</organism>
<name>A0ABY8EG05_9FIRM</name>
<evidence type="ECO:0000256" key="1">
    <source>
        <dbReference type="SAM" id="Phobius"/>
    </source>
</evidence>